<name>A0A9D9DY54_9FIRM</name>
<reference evidence="1" key="2">
    <citation type="journal article" date="2021" name="PeerJ">
        <title>Extensive microbial diversity within the chicken gut microbiome revealed by metagenomics and culture.</title>
        <authorList>
            <person name="Gilroy R."/>
            <person name="Ravi A."/>
            <person name="Getino M."/>
            <person name="Pursley I."/>
            <person name="Horton D.L."/>
            <person name="Alikhan N.F."/>
            <person name="Baker D."/>
            <person name="Gharbi K."/>
            <person name="Hall N."/>
            <person name="Watson M."/>
            <person name="Adriaenssens E.M."/>
            <person name="Foster-Nyarko E."/>
            <person name="Jarju S."/>
            <person name="Secka A."/>
            <person name="Antonio M."/>
            <person name="Oren A."/>
            <person name="Chaudhuri R.R."/>
            <person name="La Ragione R."/>
            <person name="Hildebrand F."/>
            <person name="Pallen M.J."/>
        </authorList>
    </citation>
    <scope>NUCLEOTIDE SEQUENCE</scope>
    <source>
        <strain evidence="1">F6-4510</strain>
    </source>
</reference>
<accession>A0A9D9DY54</accession>
<dbReference type="AlphaFoldDB" id="A0A9D9DY54"/>
<gene>
    <name evidence="1" type="ORF">IAC55_03390</name>
</gene>
<dbReference type="EMBL" id="JADIMX010000065">
    <property type="protein sequence ID" value="MBO8434350.1"/>
    <property type="molecule type" value="Genomic_DNA"/>
</dbReference>
<organism evidence="1 2">
    <name type="scientific">Candidatus Fimicola merdigallinarum</name>
    <dbReference type="NCBI Taxonomy" id="2840819"/>
    <lineage>
        <taxon>Bacteria</taxon>
        <taxon>Bacillati</taxon>
        <taxon>Bacillota</taxon>
        <taxon>Clostridia</taxon>
        <taxon>Lachnospirales</taxon>
        <taxon>Lachnospiraceae</taxon>
        <taxon>Lachnospiraceae incertae sedis</taxon>
        <taxon>Candidatus Fimicola</taxon>
    </lineage>
</organism>
<dbReference type="Proteomes" id="UP000823611">
    <property type="component" value="Unassembled WGS sequence"/>
</dbReference>
<evidence type="ECO:0000313" key="1">
    <source>
        <dbReference type="EMBL" id="MBO8434350.1"/>
    </source>
</evidence>
<proteinExistence type="predicted"/>
<comment type="caution">
    <text evidence="1">The sequence shown here is derived from an EMBL/GenBank/DDBJ whole genome shotgun (WGS) entry which is preliminary data.</text>
</comment>
<evidence type="ECO:0000313" key="2">
    <source>
        <dbReference type="Proteomes" id="UP000823611"/>
    </source>
</evidence>
<sequence>MNTIWFLSKERNLIISGFNKVIKTTPTGQNANELWIKEQDGSSRKLAVGEKADMLEQYLLDMIWDNFPAIISDGDNFGTNLPIQEEEVE</sequence>
<protein>
    <submittedName>
        <fullName evidence="1">Uncharacterized protein</fullName>
    </submittedName>
</protein>
<reference evidence="1" key="1">
    <citation type="submission" date="2020-10" db="EMBL/GenBank/DDBJ databases">
        <authorList>
            <person name="Gilroy R."/>
        </authorList>
    </citation>
    <scope>NUCLEOTIDE SEQUENCE</scope>
    <source>
        <strain evidence="1">F6-4510</strain>
    </source>
</reference>